<organism evidence="2 3">
    <name type="scientific">Iris pallida</name>
    <name type="common">Sweet iris</name>
    <dbReference type="NCBI Taxonomy" id="29817"/>
    <lineage>
        <taxon>Eukaryota</taxon>
        <taxon>Viridiplantae</taxon>
        <taxon>Streptophyta</taxon>
        <taxon>Embryophyta</taxon>
        <taxon>Tracheophyta</taxon>
        <taxon>Spermatophyta</taxon>
        <taxon>Magnoliopsida</taxon>
        <taxon>Liliopsida</taxon>
        <taxon>Asparagales</taxon>
        <taxon>Iridaceae</taxon>
        <taxon>Iridoideae</taxon>
        <taxon>Irideae</taxon>
        <taxon>Iris</taxon>
    </lineage>
</organism>
<accession>A0AAX6GBQ0</accession>
<proteinExistence type="predicted"/>
<protein>
    <submittedName>
        <fullName evidence="2">Pollen-specific leucine-rich repeat extensin-like protein 3</fullName>
    </submittedName>
</protein>
<evidence type="ECO:0000256" key="1">
    <source>
        <dbReference type="SAM" id="MobiDB-lite"/>
    </source>
</evidence>
<comment type="caution">
    <text evidence="2">The sequence shown here is derived from an EMBL/GenBank/DDBJ whole genome shotgun (WGS) entry which is preliminary data.</text>
</comment>
<keyword evidence="3" id="KW-1185">Reference proteome</keyword>
<feature type="compositionally biased region" description="Low complexity" evidence="1">
    <location>
        <begin position="93"/>
        <end position="124"/>
    </location>
</feature>
<evidence type="ECO:0000313" key="2">
    <source>
        <dbReference type="EMBL" id="KAJ6825678.1"/>
    </source>
</evidence>
<feature type="compositionally biased region" description="Basic and acidic residues" evidence="1">
    <location>
        <begin position="143"/>
        <end position="165"/>
    </location>
</feature>
<gene>
    <name evidence="2" type="ORF">M6B38_377565</name>
</gene>
<reference evidence="2" key="1">
    <citation type="journal article" date="2023" name="GigaByte">
        <title>Genome assembly of the bearded iris, Iris pallida Lam.</title>
        <authorList>
            <person name="Bruccoleri R.E."/>
            <person name="Oakeley E.J."/>
            <person name="Faust A.M.E."/>
            <person name="Altorfer M."/>
            <person name="Dessus-Babus S."/>
            <person name="Burckhardt D."/>
            <person name="Oertli M."/>
            <person name="Naumann U."/>
            <person name="Petersen F."/>
            <person name="Wong J."/>
        </authorList>
    </citation>
    <scope>NUCLEOTIDE SEQUENCE</scope>
    <source>
        <strain evidence="2">GSM-AAB239-AS_SAM_17_03QT</strain>
    </source>
</reference>
<name>A0AAX6GBQ0_IRIPA</name>
<reference evidence="2" key="2">
    <citation type="submission" date="2023-04" db="EMBL/GenBank/DDBJ databases">
        <authorList>
            <person name="Bruccoleri R.E."/>
            <person name="Oakeley E.J."/>
            <person name="Faust A.-M."/>
            <person name="Dessus-Babus S."/>
            <person name="Altorfer M."/>
            <person name="Burckhardt D."/>
            <person name="Oertli M."/>
            <person name="Naumann U."/>
            <person name="Petersen F."/>
            <person name="Wong J."/>
        </authorList>
    </citation>
    <scope>NUCLEOTIDE SEQUENCE</scope>
    <source>
        <strain evidence="2">GSM-AAB239-AS_SAM_17_03QT</strain>
        <tissue evidence="2">Leaf</tissue>
    </source>
</reference>
<sequence>MTPSVAPVIAVLPDPLSSTRRWEPSQPPESPAAWIHHRRLQLPIFQPAPPRSPPRQPICSRRVTKPLAVPTSSGSRPLDRLAPPDPDFPIGLRPAGAAASSSAPFPRRAGASPTCRTVTTYASSPTPPPVVPPLDAELVPDPEPPREQLLHGEAPDAPLHRDQHPPYRAPPARSSTSNRVERQIRAARVSAPDQENPRFSRDHS</sequence>
<dbReference type="AlphaFoldDB" id="A0AAX6GBQ0"/>
<evidence type="ECO:0000313" key="3">
    <source>
        <dbReference type="Proteomes" id="UP001140949"/>
    </source>
</evidence>
<feature type="compositionally biased region" description="Basic and acidic residues" evidence="1">
    <location>
        <begin position="195"/>
        <end position="204"/>
    </location>
</feature>
<dbReference type="Proteomes" id="UP001140949">
    <property type="component" value="Unassembled WGS sequence"/>
</dbReference>
<feature type="region of interest" description="Disordered" evidence="1">
    <location>
        <begin position="44"/>
        <end position="204"/>
    </location>
</feature>
<feature type="compositionally biased region" description="Pro residues" evidence="1">
    <location>
        <begin position="46"/>
        <end position="56"/>
    </location>
</feature>
<dbReference type="EMBL" id="JANAVB010021599">
    <property type="protein sequence ID" value="KAJ6825678.1"/>
    <property type="molecule type" value="Genomic_DNA"/>
</dbReference>